<feature type="domain" description="RRM" evidence="6">
    <location>
        <begin position="98"/>
        <end position="172"/>
    </location>
</feature>
<keyword evidence="8" id="KW-1185">Reference proteome</keyword>
<dbReference type="Pfam" id="PF04059">
    <property type="entry name" value="RRM_2"/>
    <property type="match status" value="1"/>
</dbReference>
<dbReference type="InterPro" id="IPR012677">
    <property type="entry name" value="Nucleotide-bd_a/b_plait_sf"/>
</dbReference>
<dbReference type="CDD" id="cd12530">
    <property type="entry name" value="RRM3_EAR1_like"/>
    <property type="match status" value="1"/>
</dbReference>
<protein>
    <submittedName>
        <fullName evidence="7">Protein terminal ear1</fullName>
    </submittedName>
</protein>
<sequence>MGESGIARFPGNLDPRAQEFRPRNPNNQTQVTLFRQPVPQVFYPYTPPYVPNSQVQVQVVSFCDAGGLGYSCASPAYVSTPGLRVQAPVPAPSAVATRTLLLSSVPGDVSEGILRRELEAFGEVRGLLMERVREGIVTVHFYDLRHAEEALRQIRDQHMQQQARLRNHYCNSTTALLLGNSLLQVDNIGAPLPPPARGLIAGRTVWAQFIIPSVSNAVRDGHNQGTIVVFNLDSAVSKSALTEIFEAFGPVKELRETPMKKHQRFVEFYDVRDAAKALSEMNGKEIQGKPVVIEFSRPGGHSRKFYETTFDAPRPANTPIINSTNFRYTKCPKHLPPPPPPPPLPRKDAGRFSPNVSPRLHLSQTHFSTKKSSFGKGSTRGTGSGAVIEAKLASMNMGGAMGNGIEVREASEPPKRIAAKESPCNDSTVTAKQARSIRPWKGRQSKKFDTRFLINEDAIFEPTIRDSRTTVMIKNIPNKYSQKLLLNMLDNHCIHCNEQITDGGDQPLSSYDFVYLPIDFNNKCNVGYGFVNMTSPQATWRLYKAFHLQHWEVFNSRKICEVTYARVQGLEALKEHFKNSKFPCEMDHYLPVVFSPPRDGRQLTEPLPIVGHCKQSIPIGLPGPKADNMMDGQDTAEDGNNIHESDVDEPRCNVLMAADGGSNSEPNGGVGVNGDDKSDDGGLNQEK</sequence>
<reference evidence="7 8" key="1">
    <citation type="journal article" date="2019" name="Plant Biotechnol. J.">
        <title>The red bayberry genome and genetic basis of sex determination.</title>
        <authorList>
            <person name="Jia H.M."/>
            <person name="Jia H.J."/>
            <person name="Cai Q.L."/>
            <person name="Wang Y."/>
            <person name="Zhao H.B."/>
            <person name="Yang W.F."/>
            <person name="Wang G.Y."/>
            <person name="Li Y.H."/>
            <person name="Zhan D.L."/>
            <person name="Shen Y.T."/>
            <person name="Niu Q.F."/>
            <person name="Chang L."/>
            <person name="Qiu J."/>
            <person name="Zhao L."/>
            <person name="Xie H.B."/>
            <person name="Fu W.Y."/>
            <person name="Jin J."/>
            <person name="Li X.W."/>
            <person name="Jiao Y."/>
            <person name="Zhou C.C."/>
            <person name="Tu T."/>
            <person name="Chai C.Y."/>
            <person name="Gao J.L."/>
            <person name="Fan L.J."/>
            <person name="van de Weg E."/>
            <person name="Wang J.Y."/>
            <person name="Gao Z.S."/>
        </authorList>
    </citation>
    <scope>NUCLEOTIDE SEQUENCE [LARGE SCALE GENOMIC DNA]</scope>
    <source>
        <tissue evidence="7">Leaves</tissue>
    </source>
</reference>
<name>A0A6A1UQD5_9ROSI</name>
<organism evidence="7 8">
    <name type="scientific">Morella rubra</name>
    <name type="common">Chinese bayberry</name>
    <dbReference type="NCBI Taxonomy" id="262757"/>
    <lineage>
        <taxon>Eukaryota</taxon>
        <taxon>Viridiplantae</taxon>
        <taxon>Streptophyta</taxon>
        <taxon>Embryophyta</taxon>
        <taxon>Tracheophyta</taxon>
        <taxon>Spermatophyta</taxon>
        <taxon>Magnoliopsida</taxon>
        <taxon>eudicotyledons</taxon>
        <taxon>Gunneridae</taxon>
        <taxon>Pentapetalae</taxon>
        <taxon>rosids</taxon>
        <taxon>fabids</taxon>
        <taxon>Fagales</taxon>
        <taxon>Myricaceae</taxon>
        <taxon>Morella</taxon>
    </lineage>
</organism>
<dbReference type="InterPro" id="IPR034458">
    <property type="entry name" value="EAR1-like_RRM3"/>
</dbReference>
<dbReference type="SUPFAM" id="SSF54928">
    <property type="entry name" value="RNA-binding domain, RBD"/>
    <property type="match status" value="2"/>
</dbReference>
<evidence type="ECO:0000256" key="5">
    <source>
        <dbReference type="SAM" id="MobiDB-lite"/>
    </source>
</evidence>
<evidence type="ECO:0000256" key="2">
    <source>
        <dbReference type="ARBA" id="ARBA00022884"/>
    </source>
</evidence>
<comment type="caution">
    <text evidence="7">The sequence shown here is derived from an EMBL/GenBank/DDBJ whole genome shotgun (WGS) entry which is preliminary data.</text>
</comment>
<feature type="domain" description="RRM" evidence="6">
    <location>
        <begin position="225"/>
        <end position="298"/>
    </location>
</feature>
<dbReference type="Gene3D" id="3.30.70.330">
    <property type="match status" value="2"/>
</dbReference>
<accession>A0A6A1UQD5</accession>
<evidence type="ECO:0000256" key="3">
    <source>
        <dbReference type="ARBA" id="ARBA00023254"/>
    </source>
</evidence>
<dbReference type="GO" id="GO:0051321">
    <property type="term" value="P:meiotic cell cycle"/>
    <property type="evidence" value="ECO:0007669"/>
    <property type="project" value="UniProtKB-KW"/>
</dbReference>
<dbReference type="SMART" id="SM00360">
    <property type="entry name" value="RRM"/>
    <property type="match status" value="2"/>
</dbReference>
<evidence type="ECO:0000256" key="4">
    <source>
        <dbReference type="PROSITE-ProRule" id="PRU00176"/>
    </source>
</evidence>
<keyword evidence="2 4" id="KW-0694">RNA-binding</keyword>
<dbReference type="AlphaFoldDB" id="A0A6A1UQD5"/>
<feature type="compositionally biased region" description="Pro residues" evidence="5">
    <location>
        <begin position="334"/>
        <end position="344"/>
    </location>
</feature>
<feature type="region of interest" description="Disordered" evidence="5">
    <location>
        <begin position="625"/>
        <end position="687"/>
    </location>
</feature>
<dbReference type="PROSITE" id="PS50102">
    <property type="entry name" value="RRM"/>
    <property type="match status" value="2"/>
</dbReference>
<dbReference type="FunFam" id="3.30.70.330:FF:000101">
    <property type="entry name" value="Protein MEI2-like 1"/>
    <property type="match status" value="1"/>
</dbReference>
<keyword evidence="1" id="KW-0677">Repeat</keyword>
<evidence type="ECO:0000256" key="1">
    <source>
        <dbReference type="ARBA" id="ARBA00022737"/>
    </source>
</evidence>
<dbReference type="Proteomes" id="UP000516437">
    <property type="component" value="Chromosome 8"/>
</dbReference>
<dbReference type="FunFam" id="3.30.70.330:FF:001402">
    <property type="entry name" value="Terminal EAR1-like 1"/>
    <property type="match status" value="1"/>
</dbReference>
<evidence type="ECO:0000313" key="7">
    <source>
        <dbReference type="EMBL" id="KAB1202549.1"/>
    </source>
</evidence>
<dbReference type="PANTHER" id="PTHR23189">
    <property type="entry name" value="RNA RECOGNITION MOTIF-CONTAINING"/>
    <property type="match status" value="1"/>
</dbReference>
<evidence type="ECO:0000259" key="6">
    <source>
        <dbReference type="PROSITE" id="PS50102"/>
    </source>
</evidence>
<dbReference type="GO" id="GO:0003723">
    <property type="term" value="F:RNA binding"/>
    <property type="evidence" value="ECO:0007669"/>
    <property type="project" value="UniProtKB-UniRule"/>
</dbReference>
<dbReference type="InterPro" id="IPR007201">
    <property type="entry name" value="Mei2-like_Rrm_C"/>
</dbReference>
<feature type="region of interest" description="Disordered" evidence="5">
    <location>
        <begin position="332"/>
        <end position="351"/>
    </location>
</feature>
<dbReference type="Pfam" id="PF00076">
    <property type="entry name" value="RRM_1"/>
    <property type="match status" value="1"/>
</dbReference>
<feature type="compositionally biased region" description="Basic and acidic residues" evidence="5">
    <location>
        <begin position="640"/>
        <end position="651"/>
    </location>
</feature>
<dbReference type="InterPro" id="IPR035979">
    <property type="entry name" value="RBD_domain_sf"/>
</dbReference>
<proteinExistence type="predicted"/>
<dbReference type="InterPro" id="IPR000504">
    <property type="entry name" value="RRM_dom"/>
</dbReference>
<dbReference type="EMBL" id="RXIC02000026">
    <property type="protein sequence ID" value="KAB1202549.1"/>
    <property type="molecule type" value="Genomic_DNA"/>
</dbReference>
<gene>
    <name evidence="7" type="ORF">CJ030_MR8G028975</name>
</gene>
<evidence type="ECO:0000313" key="8">
    <source>
        <dbReference type="Proteomes" id="UP000516437"/>
    </source>
</evidence>
<keyword evidence="3" id="KW-0469">Meiosis</keyword>
<feature type="region of interest" description="Disordered" evidence="5">
    <location>
        <begin position="1"/>
        <end position="27"/>
    </location>
</feature>
<feature type="compositionally biased region" description="Basic and acidic residues" evidence="5">
    <location>
        <begin position="674"/>
        <end position="687"/>
    </location>
</feature>
<dbReference type="OrthoDB" id="417481at2759"/>
<feature type="region of interest" description="Disordered" evidence="5">
    <location>
        <begin position="363"/>
        <end position="382"/>
    </location>
</feature>